<dbReference type="EMBL" id="NRRV01000116">
    <property type="protein sequence ID" value="MBK1633776.1"/>
    <property type="molecule type" value="Genomic_DNA"/>
</dbReference>
<name>A0ABS1CQY8_9GAMM</name>
<proteinExistence type="predicted"/>
<reference evidence="1 2" key="1">
    <citation type="journal article" date="2020" name="Microorganisms">
        <title>Osmotic Adaptation and Compatible Solute Biosynthesis of Phototrophic Bacteria as Revealed from Genome Analyses.</title>
        <authorList>
            <person name="Imhoff J.F."/>
            <person name="Rahn T."/>
            <person name="Kunzel S."/>
            <person name="Keller A."/>
            <person name="Neulinger S.C."/>
        </authorList>
    </citation>
    <scope>NUCLEOTIDE SEQUENCE [LARGE SCALE GENOMIC DNA]</scope>
    <source>
        <strain evidence="1 2">DSM 6210</strain>
    </source>
</reference>
<evidence type="ECO:0000313" key="2">
    <source>
        <dbReference type="Proteomes" id="UP000748752"/>
    </source>
</evidence>
<comment type="caution">
    <text evidence="1">The sequence shown here is derived from an EMBL/GenBank/DDBJ whole genome shotgun (WGS) entry which is preliminary data.</text>
</comment>
<gene>
    <name evidence="1" type="ORF">CKO31_24160</name>
</gene>
<accession>A0ABS1CQY8</accession>
<dbReference type="RefSeq" id="WP_200243109.1">
    <property type="nucleotide sequence ID" value="NZ_NRRV01000116.1"/>
</dbReference>
<evidence type="ECO:0000313" key="1">
    <source>
        <dbReference type="EMBL" id="MBK1633776.1"/>
    </source>
</evidence>
<organism evidence="1 2">
    <name type="scientific">Thiohalocapsa halophila</name>
    <dbReference type="NCBI Taxonomy" id="69359"/>
    <lineage>
        <taxon>Bacteria</taxon>
        <taxon>Pseudomonadati</taxon>
        <taxon>Pseudomonadota</taxon>
        <taxon>Gammaproteobacteria</taxon>
        <taxon>Chromatiales</taxon>
        <taxon>Chromatiaceae</taxon>
        <taxon>Thiohalocapsa</taxon>
    </lineage>
</organism>
<protein>
    <submittedName>
        <fullName evidence="1">Uncharacterized protein</fullName>
    </submittedName>
</protein>
<sequence length="64" mass="7177">MSFHDHHCVCGSRRKPADALLCGTCRAVAAPADLSTYDNGHNRPARRRAAAIRLLARARRRRRP</sequence>
<dbReference type="Proteomes" id="UP000748752">
    <property type="component" value="Unassembled WGS sequence"/>
</dbReference>
<keyword evidence="2" id="KW-1185">Reference proteome</keyword>